<sequence>MCYFLLVINLVKYRVISGWIIYHTLVSYFCVTYIDLLTCMQI</sequence>
<dbReference type="Proteomes" id="UP001634393">
    <property type="component" value="Unassembled WGS sequence"/>
</dbReference>
<keyword evidence="1" id="KW-0812">Transmembrane</keyword>
<dbReference type="EMBL" id="JBJXBP010000005">
    <property type="protein sequence ID" value="KAL3830975.1"/>
    <property type="molecule type" value="Genomic_DNA"/>
</dbReference>
<protein>
    <submittedName>
        <fullName evidence="2">Uncharacterized protein</fullName>
    </submittedName>
</protein>
<keyword evidence="1" id="KW-0472">Membrane</keyword>
<gene>
    <name evidence="2" type="ORF">ACJIZ3_019777</name>
</gene>
<comment type="caution">
    <text evidence="2">The sequence shown here is derived from an EMBL/GenBank/DDBJ whole genome shotgun (WGS) entry which is preliminary data.</text>
</comment>
<feature type="transmembrane region" description="Helical" evidence="1">
    <location>
        <begin position="20"/>
        <end position="40"/>
    </location>
</feature>
<name>A0ABD3T263_9LAMI</name>
<evidence type="ECO:0000313" key="2">
    <source>
        <dbReference type="EMBL" id="KAL3830975.1"/>
    </source>
</evidence>
<proteinExistence type="predicted"/>
<evidence type="ECO:0000313" key="3">
    <source>
        <dbReference type="Proteomes" id="UP001634393"/>
    </source>
</evidence>
<reference evidence="2 3" key="1">
    <citation type="submission" date="2024-12" db="EMBL/GenBank/DDBJ databases">
        <title>The unique morphological basis and parallel evolutionary history of personate flowers in Penstemon.</title>
        <authorList>
            <person name="Depatie T.H."/>
            <person name="Wessinger C.A."/>
        </authorList>
    </citation>
    <scope>NUCLEOTIDE SEQUENCE [LARGE SCALE GENOMIC DNA]</scope>
    <source>
        <strain evidence="2">WTNN_2</strain>
        <tissue evidence="2">Leaf</tissue>
    </source>
</reference>
<evidence type="ECO:0000256" key="1">
    <source>
        <dbReference type="SAM" id="Phobius"/>
    </source>
</evidence>
<accession>A0ABD3T263</accession>
<keyword evidence="1" id="KW-1133">Transmembrane helix</keyword>
<keyword evidence="3" id="KW-1185">Reference proteome</keyword>
<organism evidence="2 3">
    <name type="scientific">Penstemon smallii</name>
    <dbReference type="NCBI Taxonomy" id="265156"/>
    <lineage>
        <taxon>Eukaryota</taxon>
        <taxon>Viridiplantae</taxon>
        <taxon>Streptophyta</taxon>
        <taxon>Embryophyta</taxon>
        <taxon>Tracheophyta</taxon>
        <taxon>Spermatophyta</taxon>
        <taxon>Magnoliopsida</taxon>
        <taxon>eudicotyledons</taxon>
        <taxon>Gunneridae</taxon>
        <taxon>Pentapetalae</taxon>
        <taxon>asterids</taxon>
        <taxon>lamiids</taxon>
        <taxon>Lamiales</taxon>
        <taxon>Plantaginaceae</taxon>
        <taxon>Cheloneae</taxon>
        <taxon>Penstemon</taxon>
    </lineage>
</organism>
<dbReference type="AlphaFoldDB" id="A0ABD3T263"/>